<evidence type="ECO:0000313" key="1">
    <source>
        <dbReference type="EMBL" id="CAG8452478.1"/>
    </source>
</evidence>
<keyword evidence="2" id="KW-1185">Reference proteome</keyword>
<comment type="caution">
    <text evidence="1">The sequence shown here is derived from an EMBL/GenBank/DDBJ whole genome shotgun (WGS) entry which is preliminary data.</text>
</comment>
<organism evidence="1 2">
    <name type="scientific">Acaulospora colombiana</name>
    <dbReference type="NCBI Taxonomy" id="27376"/>
    <lineage>
        <taxon>Eukaryota</taxon>
        <taxon>Fungi</taxon>
        <taxon>Fungi incertae sedis</taxon>
        <taxon>Mucoromycota</taxon>
        <taxon>Glomeromycotina</taxon>
        <taxon>Glomeromycetes</taxon>
        <taxon>Diversisporales</taxon>
        <taxon>Acaulosporaceae</taxon>
        <taxon>Acaulospora</taxon>
    </lineage>
</organism>
<gene>
    <name evidence="1" type="ORF">ACOLOM_LOCUS813</name>
</gene>
<evidence type="ECO:0000313" key="2">
    <source>
        <dbReference type="Proteomes" id="UP000789525"/>
    </source>
</evidence>
<reference evidence="1" key="1">
    <citation type="submission" date="2021-06" db="EMBL/GenBank/DDBJ databases">
        <authorList>
            <person name="Kallberg Y."/>
            <person name="Tangrot J."/>
            <person name="Rosling A."/>
        </authorList>
    </citation>
    <scope>NUCLEOTIDE SEQUENCE</scope>
    <source>
        <strain evidence="1">CL356</strain>
    </source>
</reference>
<protein>
    <submittedName>
        <fullName evidence="1">339_t:CDS:1</fullName>
    </submittedName>
</protein>
<accession>A0ACA9K5H4</accession>
<dbReference type="EMBL" id="CAJVPT010000893">
    <property type="protein sequence ID" value="CAG8452478.1"/>
    <property type="molecule type" value="Genomic_DNA"/>
</dbReference>
<proteinExistence type="predicted"/>
<dbReference type="Proteomes" id="UP000789525">
    <property type="component" value="Unassembled WGS sequence"/>
</dbReference>
<sequence length="314" mass="36416">MGSFNSKSSEKTEMKKVYPSSRRHTPLRLISSKNENSPEKAKDESNAKIPYSDAKEDDDIDKAHLMHFYYRFVWNGNFSSPTIMETLQTGASVLDVGCGPGSFLLDLASSHAKSAFVGIDQNPVFPTYIKPPNVSFYKHNILEGLPFAMETFDFVYLRFMKNYFNEEEWRSNVLPEILRVLKPGGWVEFMEIDEKIYNVGPITSNFVYTWLYKCDQNDFIDIFKYQDILQSFQRQLTIITVEVKTNAWYPISPPELRTTVDIVPELLRFAKRQVLCKMEIDDDEYEALTNKIAAEVAEHKSYSKTYRFCAQKNI</sequence>
<name>A0ACA9K5H4_9GLOM</name>